<organism evidence="3">
    <name type="scientific">human gut metagenome</name>
    <dbReference type="NCBI Taxonomy" id="408170"/>
    <lineage>
        <taxon>unclassified sequences</taxon>
        <taxon>metagenomes</taxon>
        <taxon>organismal metagenomes</taxon>
    </lineage>
</organism>
<dbReference type="AlphaFoldDB" id="K1RID0"/>
<dbReference type="CDD" id="cd00383">
    <property type="entry name" value="trans_reg_C"/>
    <property type="match status" value="1"/>
</dbReference>
<protein>
    <submittedName>
        <fullName evidence="3">Protein containing Signal transduction response regulator</fullName>
    </submittedName>
</protein>
<dbReference type="GO" id="GO:0000160">
    <property type="term" value="P:phosphorelay signal transduction system"/>
    <property type="evidence" value="ECO:0007669"/>
    <property type="project" value="InterPro"/>
</dbReference>
<keyword evidence="1" id="KW-0238">DNA-binding</keyword>
<evidence type="ECO:0000259" key="2">
    <source>
        <dbReference type="PROSITE" id="PS51755"/>
    </source>
</evidence>
<dbReference type="GO" id="GO:0006355">
    <property type="term" value="P:regulation of DNA-templated transcription"/>
    <property type="evidence" value="ECO:0007669"/>
    <property type="project" value="InterPro"/>
</dbReference>
<proteinExistence type="predicted"/>
<dbReference type="EMBL" id="AJWY01014551">
    <property type="protein sequence ID" value="EKC43434.1"/>
    <property type="molecule type" value="Genomic_DNA"/>
</dbReference>
<evidence type="ECO:0000256" key="1">
    <source>
        <dbReference type="ARBA" id="ARBA00023125"/>
    </source>
</evidence>
<dbReference type="SUPFAM" id="SSF46894">
    <property type="entry name" value="C-terminal effector domain of the bipartite response regulators"/>
    <property type="match status" value="1"/>
</dbReference>
<sequence length="86" mass="9553">MVGEQPLPFTRSEYAISEYLALHAGQTFSKEQIYEAVFGYDGTADDTAVTQHIKNIRAKLRTAGVAAPETVLKTIWGVGYQWKSET</sequence>
<name>K1RID0_9ZZZZ</name>
<dbReference type="SMART" id="SM00862">
    <property type="entry name" value="Trans_reg_C"/>
    <property type="match status" value="1"/>
</dbReference>
<dbReference type="GO" id="GO:0003677">
    <property type="term" value="F:DNA binding"/>
    <property type="evidence" value="ECO:0007669"/>
    <property type="project" value="UniProtKB-KW"/>
</dbReference>
<accession>K1RID0</accession>
<comment type="caution">
    <text evidence="3">The sequence shown here is derived from an EMBL/GenBank/DDBJ whole genome shotgun (WGS) entry which is preliminary data.</text>
</comment>
<dbReference type="InterPro" id="IPR001867">
    <property type="entry name" value="OmpR/PhoB-type_DNA-bd"/>
</dbReference>
<dbReference type="InterPro" id="IPR016032">
    <property type="entry name" value="Sig_transdc_resp-reg_C-effctor"/>
</dbReference>
<feature type="domain" description="OmpR/PhoB-type" evidence="2">
    <location>
        <begin position="1"/>
        <end position="84"/>
    </location>
</feature>
<evidence type="ECO:0000313" key="3">
    <source>
        <dbReference type="EMBL" id="EKC43434.1"/>
    </source>
</evidence>
<dbReference type="Pfam" id="PF00486">
    <property type="entry name" value="Trans_reg_C"/>
    <property type="match status" value="1"/>
</dbReference>
<dbReference type="PROSITE" id="PS51755">
    <property type="entry name" value="OMPR_PHOB"/>
    <property type="match status" value="1"/>
</dbReference>
<reference evidence="3" key="1">
    <citation type="journal article" date="2013" name="Environ. Microbiol.">
        <title>Microbiota from the distal guts of lean and obese adolescents exhibit partial functional redundancy besides clear differences in community structure.</title>
        <authorList>
            <person name="Ferrer M."/>
            <person name="Ruiz A."/>
            <person name="Lanza F."/>
            <person name="Haange S.B."/>
            <person name="Oberbach A."/>
            <person name="Till H."/>
            <person name="Bargiela R."/>
            <person name="Campoy C."/>
            <person name="Segura M.T."/>
            <person name="Richter M."/>
            <person name="von Bergen M."/>
            <person name="Seifert J."/>
            <person name="Suarez A."/>
        </authorList>
    </citation>
    <scope>NUCLEOTIDE SEQUENCE</scope>
</reference>
<gene>
    <name evidence="3" type="ORF">LEA_21149</name>
</gene>
<dbReference type="Gene3D" id="1.10.10.10">
    <property type="entry name" value="Winged helix-like DNA-binding domain superfamily/Winged helix DNA-binding domain"/>
    <property type="match status" value="1"/>
</dbReference>
<dbReference type="InterPro" id="IPR036388">
    <property type="entry name" value="WH-like_DNA-bd_sf"/>
</dbReference>